<organism evidence="2 3">
    <name type="scientific">Dorcoceras hygrometricum</name>
    <dbReference type="NCBI Taxonomy" id="472368"/>
    <lineage>
        <taxon>Eukaryota</taxon>
        <taxon>Viridiplantae</taxon>
        <taxon>Streptophyta</taxon>
        <taxon>Embryophyta</taxon>
        <taxon>Tracheophyta</taxon>
        <taxon>Spermatophyta</taxon>
        <taxon>Magnoliopsida</taxon>
        <taxon>eudicotyledons</taxon>
        <taxon>Gunneridae</taxon>
        <taxon>Pentapetalae</taxon>
        <taxon>asterids</taxon>
        <taxon>lamiids</taxon>
        <taxon>Lamiales</taxon>
        <taxon>Gesneriaceae</taxon>
        <taxon>Didymocarpoideae</taxon>
        <taxon>Trichosporeae</taxon>
        <taxon>Loxocarpinae</taxon>
        <taxon>Dorcoceras</taxon>
    </lineage>
</organism>
<dbReference type="Proteomes" id="UP000250235">
    <property type="component" value="Unassembled WGS sequence"/>
</dbReference>
<gene>
    <name evidence="2" type="ORF">F511_44291</name>
</gene>
<proteinExistence type="predicted"/>
<protein>
    <submittedName>
        <fullName evidence="2">Exportin-2</fullName>
    </submittedName>
</protein>
<dbReference type="EMBL" id="KV008599">
    <property type="protein sequence ID" value="KZV30134.1"/>
    <property type="molecule type" value="Genomic_DNA"/>
</dbReference>
<feature type="region of interest" description="Disordered" evidence="1">
    <location>
        <begin position="90"/>
        <end position="115"/>
    </location>
</feature>
<sequence>MAENSKLAAQTLALGQLIGATNSGKKLKRATDLQNIYGNQHRLTLKQLTTYTSKIMASRTPLIRIQLTVTRKTPRADLSKLFSSNLYLHSVSPNPHTETKQHQDMTSNADTPDSPSILIQLRAIPKE</sequence>
<keyword evidence="3" id="KW-1185">Reference proteome</keyword>
<reference evidence="2 3" key="1">
    <citation type="journal article" date="2015" name="Proc. Natl. Acad. Sci. U.S.A.">
        <title>The resurrection genome of Boea hygrometrica: A blueprint for survival of dehydration.</title>
        <authorList>
            <person name="Xiao L."/>
            <person name="Yang G."/>
            <person name="Zhang L."/>
            <person name="Yang X."/>
            <person name="Zhao S."/>
            <person name="Ji Z."/>
            <person name="Zhou Q."/>
            <person name="Hu M."/>
            <person name="Wang Y."/>
            <person name="Chen M."/>
            <person name="Xu Y."/>
            <person name="Jin H."/>
            <person name="Xiao X."/>
            <person name="Hu G."/>
            <person name="Bao F."/>
            <person name="Hu Y."/>
            <person name="Wan P."/>
            <person name="Li L."/>
            <person name="Deng X."/>
            <person name="Kuang T."/>
            <person name="Xiang C."/>
            <person name="Zhu J.K."/>
            <person name="Oliver M.J."/>
            <person name="He Y."/>
        </authorList>
    </citation>
    <scope>NUCLEOTIDE SEQUENCE [LARGE SCALE GENOMIC DNA]</scope>
    <source>
        <strain evidence="3">cv. XS01</strain>
    </source>
</reference>
<dbReference type="AlphaFoldDB" id="A0A2Z7B6M1"/>
<accession>A0A2Z7B6M1</accession>
<feature type="compositionally biased region" description="Polar residues" evidence="1">
    <location>
        <begin position="104"/>
        <end position="114"/>
    </location>
</feature>
<evidence type="ECO:0000313" key="3">
    <source>
        <dbReference type="Proteomes" id="UP000250235"/>
    </source>
</evidence>
<name>A0A2Z7B6M1_9LAMI</name>
<evidence type="ECO:0000256" key="1">
    <source>
        <dbReference type="SAM" id="MobiDB-lite"/>
    </source>
</evidence>
<evidence type="ECO:0000313" key="2">
    <source>
        <dbReference type="EMBL" id="KZV30134.1"/>
    </source>
</evidence>